<sequence>MKHVLIFLPELTSMLSSALASSHGRWMQDWVGAMIEKAGSLLSSHYKILYPLLNSSAITAFICDRGRIITRGLRHWRVLGEYNEEECTDLEEVILVVELANYFRRTPELTTGYCYCGWKSVLYGNGDSDLEKNAERPDSRMLAHNLVWTAFKVCSIWTVVAGLLCSTEEEERHKTIFVHCYGLVGGENRNDRRYRGYGTQTWTIQSLRVNNSEAISTDTKKSECRLTTANDAFTTRVPITFSGLVSIGPQRLLSRESICFPMKC</sequence>
<evidence type="ECO:0000313" key="2">
    <source>
        <dbReference type="Proteomes" id="UP000799755"/>
    </source>
</evidence>
<gene>
    <name evidence="1" type="ORF">BDR25DRAFT_392807</name>
</gene>
<protein>
    <submittedName>
        <fullName evidence="1">Uncharacterized protein</fullName>
    </submittedName>
</protein>
<keyword evidence="2" id="KW-1185">Reference proteome</keyword>
<comment type="caution">
    <text evidence="1">The sequence shown here is derived from an EMBL/GenBank/DDBJ whole genome shotgun (WGS) entry which is preliminary data.</text>
</comment>
<dbReference type="EMBL" id="MU003502">
    <property type="protein sequence ID" value="KAF2472349.1"/>
    <property type="molecule type" value="Genomic_DNA"/>
</dbReference>
<reference evidence="1" key="1">
    <citation type="journal article" date="2020" name="Stud. Mycol.">
        <title>101 Dothideomycetes genomes: a test case for predicting lifestyles and emergence of pathogens.</title>
        <authorList>
            <person name="Haridas S."/>
            <person name="Albert R."/>
            <person name="Binder M."/>
            <person name="Bloem J."/>
            <person name="Labutti K."/>
            <person name="Salamov A."/>
            <person name="Andreopoulos B."/>
            <person name="Baker S."/>
            <person name="Barry K."/>
            <person name="Bills G."/>
            <person name="Bluhm B."/>
            <person name="Cannon C."/>
            <person name="Castanera R."/>
            <person name="Culley D."/>
            <person name="Daum C."/>
            <person name="Ezra D."/>
            <person name="Gonzalez J."/>
            <person name="Henrissat B."/>
            <person name="Kuo A."/>
            <person name="Liang C."/>
            <person name="Lipzen A."/>
            <person name="Lutzoni F."/>
            <person name="Magnuson J."/>
            <person name="Mondo S."/>
            <person name="Nolan M."/>
            <person name="Ohm R."/>
            <person name="Pangilinan J."/>
            <person name="Park H.-J."/>
            <person name="Ramirez L."/>
            <person name="Alfaro M."/>
            <person name="Sun H."/>
            <person name="Tritt A."/>
            <person name="Yoshinaga Y."/>
            <person name="Zwiers L.-H."/>
            <person name="Turgeon B."/>
            <person name="Goodwin S."/>
            <person name="Spatafora J."/>
            <person name="Crous P."/>
            <person name="Grigoriev I."/>
        </authorList>
    </citation>
    <scope>NUCLEOTIDE SEQUENCE</scope>
    <source>
        <strain evidence="1">ATCC 200398</strain>
    </source>
</reference>
<accession>A0ACB6QZD3</accession>
<name>A0ACB6QZD3_9PLEO</name>
<evidence type="ECO:0000313" key="1">
    <source>
        <dbReference type="EMBL" id="KAF2472349.1"/>
    </source>
</evidence>
<organism evidence="1 2">
    <name type="scientific">Lindgomyces ingoldianus</name>
    <dbReference type="NCBI Taxonomy" id="673940"/>
    <lineage>
        <taxon>Eukaryota</taxon>
        <taxon>Fungi</taxon>
        <taxon>Dikarya</taxon>
        <taxon>Ascomycota</taxon>
        <taxon>Pezizomycotina</taxon>
        <taxon>Dothideomycetes</taxon>
        <taxon>Pleosporomycetidae</taxon>
        <taxon>Pleosporales</taxon>
        <taxon>Lindgomycetaceae</taxon>
        <taxon>Lindgomyces</taxon>
    </lineage>
</organism>
<dbReference type="Proteomes" id="UP000799755">
    <property type="component" value="Unassembled WGS sequence"/>
</dbReference>
<proteinExistence type="predicted"/>